<feature type="domain" description="PARP catalytic" evidence="7">
    <location>
        <begin position="311"/>
        <end position="403"/>
    </location>
</feature>
<dbReference type="InterPro" id="IPR036812">
    <property type="entry name" value="NAD(P)_OxRdtase_dom_sf"/>
</dbReference>
<dbReference type="InterPro" id="IPR023210">
    <property type="entry name" value="NADP_OxRdtase_dom"/>
</dbReference>
<dbReference type="InterPro" id="IPR018170">
    <property type="entry name" value="Aldo/ket_reductase_CS"/>
</dbReference>
<dbReference type="PROSITE" id="PS00062">
    <property type="entry name" value="ALDOKETO_REDUCTASE_2"/>
    <property type="match status" value="1"/>
</dbReference>
<dbReference type="Pfam" id="PF00644">
    <property type="entry name" value="PARP"/>
    <property type="match status" value="1"/>
</dbReference>
<keyword evidence="5" id="KW-0472">Membrane</keyword>
<dbReference type="SUPFAM" id="SSF51430">
    <property type="entry name" value="NAD(P)-linked oxidoreductase"/>
    <property type="match status" value="1"/>
</dbReference>
<feature type="region of interest" description="Disordered" evidence="4">
    <location>
        <begin position="180"/>
        <end position="225"/>
    </location>
</feature>
<proteinExistence type="inferred from homology"/>
<protein>
    <submittedName>
        <fullName evidence="8">Uncharacterized protein</fullName>
    </submittedName>
</protein>
<feature type="compositionally biased region" description="Basic and acidic residues" evidence="4">
    <location>
        <begin position="961"/>
        <end position="973"/>
    </location>
</feature>
<feature type="transmembrane region" description="Helical" evidence="5">
    <location>
        <begin position="459"/>
        <end position="481"/>
    </location>
</feature>
<name>A0AA36NE76_9DINO</name>
<evidence type="ECO:0000313" key="8">
    <source>
        <dbReference type="EMBL" id="CAJ1403822.1"/>
    </source>
</evidence>
<evidence type="ECO:0000256" key="1">
    <source>
        <dbReference type="ARBA" id="ARBA00007905"/>
    </source>
</evidence>
<accession>A0AA36NE76</accession>
<organism evidence="8 9">
    <name type="scientific">Effrenium voratum</name>
    <dbReference type="NCBI Taxonomy" id="2562239"/>
    <lineage>
        <taxon>Eukaryota</taxon>
        <taxon>Sar</taxon>
        <taxon>Alveolata</taxon>
        <taxon>Dinophyceae</taxon>
        <taxon>Suessiales</taxon>
        <taxon>Symbiodiniaceae</taxon>
        <taxon>Effrenium</taxon>
    </lineage>
</organism>
<feature type="compositionally biased region" description="Basic and acidic residues" evidence="4">
    <location>
        <begin position="1109"/>
        <end position="1120"/>
    </location>
</feature>
<feature type="region of interest" description="Disordered" evidence="4">
    <location>
        <begin position="109"/>
        <end position="145"/>
    </location>
</feature>
<dbReference type="InterPro" id="IPR012317">
    <property type="entry name" value="Poly(ADP-ribose)pol_cat_dom"/>
</dbReference>
<dbReference type="PANTHER" id="PTHR43827">
    <property type="entry name" value="2,5-DIKETO-D-GLUCONIC ACID REDUCTASE"/>
    <property type="match status" value="1"/>
</dbReference>
<feature type="compositionally biased region" description="Basic and acidic residues" evidence="4">
    <location>
        <begin position="1129"/>
        <end position="1140"/>
    </location>
</feature>
<dbReference type="PANTHER" id="PTHR43827:SF3">
    <property type="entry name" value="NADP-DEPENDENT OXIDOREDUCTASE DOMAIN-CONTAINING PROTEIN"/>
    <property type="match status" value="1"/>
</dbReference>
<feature type="compositionally biased region" description="Basic and acidic residues" evidence="4">
    <location>
        <begin position="1078"/>
        <end position="1096"/>
    </location>
</feature>
<comment type="similarity">
    <text evidence="1">Belongs to the aldo/keto reductase family.</text>
</comment>
<evidence type="ECO:0000256" key="2">
    <source>
        <dbReference type="ARBA" id="ARBA00022857"/>
    </source>
</evidence>
<keyword evidence="3" id="KW-0560">Oxidoreductase</keyword>
<reference evidence="8" key="1">
    <citation type="submission" date="2023-08" db="EMBL/GenBank/DDBJ databases">
        <authorList>
            <person name="Chen Y."/>
            <person name="Shah S."/>
            <person name="Dougan E. K."/>
            <person name="Thang M."/>
            <person name="Chan C."/>
        </authorList>
    </citation>
    <scope>NUCLEOTIDE SEQUENCE</scope>
</reference>
<evidence type="ECO:0000256" key="3">
    <source>
        <dbReference type="ARBA" id="ARBA00023002"/>
    </source>
</evidence>
<dbReference type="GO" id="GO:0003950">
    <property type="term" value="F:NAD+ poly-ADP-ribosyltransferase activity"/>
    <property type="evidence" value="ECO:0007669"/>
    <property type="project" value="InterPro"/>
</dbReference>
<dbReference type="Pfam" id="PF00248">
    <property type="entry name" value="Aldo_ket_red"/>
    <property type="match status" value="1"/>
</dbReference>
<evidence type="ECO:0000259" key="7">
    <source>
        <dbReference type="Pfam" id="PF00644"/>
    </source>
</evidence>
<keyword evidence="5" id="KW-1133">Transmembrane helix</keyword>
<evidence type="ECO:0000256" key="4">
    <source>
        <dbReference type="SAM" id="MobiDB-lite"/>
    </source>
</evidence>
<dbReference type="GO" id="GO:0016616">
    <property type="term" value="F:oxidoreductase activity, acting on the CH-OH group of donors, NAD or NADP as acceptor"/>
    <property type="evidence" value="ECO:0007669"/>
    <property type="project" value="UniProtKB-ARBA"/>
</dbReference>
<comment type="caution">
    <text evidence="8">The sequence shown here is derived from an EMBL/GenBank/DDBJ whole genome shotgun (WGS) entry which is preliminary data.</text>
</comment>
<dbReference type="Gene3D" id="3.20.20.100">
    <property type="entry name" value="NADP-dependent oxidoreductase domain"/>
    <property type="match status" value="1"/>
</dbReference>
<feature type="compositionally biased region" description="Low complexity" evidence="4">
    <location>
        <begin position="183"/>
        <end position="202"/>
    </location>
</feature>
<gene>
    <name evidence="8" type="ORF">EVOR1521_LOCUS26405</name>
</gene>
<keyword evidence="2" id="KW-0521">NADP</keyword>
<evidence type="ECO:0000313" key="9">
    <source>
        <dbReference type="Proteomes" id="UP001178507"/>
    </source>
</evidence>
<dbReference type="InterPro" id="IPR020471">
    <property type="entry name" value="AKR"/>
</dbReference>
<evidence type="ECO:0000256" key="5">
    <source>
        <dbReference type="SAM" id="Phobius"/>
    </source>
</evidence>
<dbReference type="EMBL" id="CAUJNA010003511">
    <property type="protein sequence ID" value="CAJ1403822.1"/>
    <property type="molecule type" value="Genomic_DNA"/>
</dbReference>
<dbReference type="AlphaFoldDB" id="A0AA36NE76"/>
<keyword evidence="9" id="KW-1185">Reference proteome</keyword>
<dbReference type="SUPFAM" id="SSF56399">
    <property type="entry name" value="ADP-ribosylation"/>
    <property type="match status" value="1"/>
</dbReference>
<dbReference type="Proteomes" id="UP001178507">
    <property type="component" value="Unassembled WGS sequence"/>
</dbReference>
<feature type="region of interest" description="Disordered" evidence="4">
    <location>
        <begin position="856"/>
        <end position="1240"/>
    </location>
</feature>
<dbReference type="Gene3D" id="3.90.228.10">
    <property type="match status" value="1"/>
</dbReference>
<evidence type="ECO:0000259" key="6">
    <source>
        <dbReference type="Pfam" id="PF00248"/>
    </source>
</evidence>
<feature type="domain" description="NADP-dependent oxidoreductase" evidence="6">
    <location>
        <begin position="435"/>
        <end position="520"/>
    </location>
</feature>
<sequence>MVGADPPLRQKRLAPVPGCGVARALGVSNFGVRHLEELLSDGPQRPVAVNQAMAELALELDFCKQTAWPMRKGYRHFLDGRNTSGRSSYSKSVDSKWLRRLESREHATARLAHRNKHSQQKIDAGQIKSKKYRSPQEQESWMMSRESEGLDWENFDSWSLEWFHDFDDLSEVDWDSGSESTYSGISGLSTRSSCSTSSSASNKSEEPTRWEMAQRAAESTAETYRQLVPARPKVVSSRPKVATPKQHDEILPVPHVPHVQVSVDPPFPEAHASALAFAGKESGQSLRIGKCLRGKPEQPKLYGLEEIDACSPEYEAVTWYFKQTLFSAAEIHSLSRITRQSVQQRFLSNGDNTLMFHGCRSPHNYERILSHGFKTSCCRSGGPGYGTWFAYNAQYSDTGYAHQTGGKYILIASKSRDDARDQLRAMALARSRYLVEVELHPWWPQSALRKYCQQKHIALMAYGSLGSSLLGGATLRAPAVLKVAKRVGRSPAQVLLRWAVQQGLAVIPQGARYGKISEETEMGARPRGQQVREVKWCPPDEDDHRRQDMLSGLQFLLRRVSLRQKVGIFLFAAIALLWMLGAFSSSASPSEQVRPMKSRPRAFRGPAVDAGTILEVVRDAPIMATDHHGPIWGQMSGEVFAGHLLEAAGPPVTEDGHTLIALARGGAIEASRVKVADPEDVAQFRAKAEEDMVAQDYKAPAIHMGTPLQVVEQGPVFAADEHGPVWGSEIGEVLPGQIVHAAGSPITEDGHTSVLLQTGGAIDVGLVQVAEEEPERQEGFQEPGESAGEFAQGGDGPGFPDGQFQPAGAKFPGEGKALPEGQGADEFAGNGHFPPGQRQPVAEQNQFGEFNGVAEPQQGEPDMHDGQFGHHGMAEPQQGEPGMNDGQFGHDGMAEPQQGEPGMNDGQFGHDGMAEPQQGEPGMNDGQFGHDGMAEPQQGEPGMHSDQSGHDGMAEPQEGDPGMHDDQFGHDGMAEPQEGEPGMHDGQFGHAQQGEPGMHGDQFGHDGMAEPQQGEPGMHDGQFGHDGMAEPQQGEPGMHGDQFGHDGMAEPQEGEPGMHDGQFGHDGMAEPQQGEPGMHGDEFGHDGMAEPHEGEPGMHGAEPQQGEPGMHDDQFVHDGMAEPQQGEPGMHDDQVGHDGMAEPQQGEPGMHGDQFVHEGMAEPQEGEPGMHDGQFGHDSMAEPQQGEPGMHDGQFGHDGMAEPQQGEPGMHNDQFGHNGIAEPQEGEPGLHGAEPQQGEP</sequence>
<feature type="transmembrane region" description="Helical" evidence="5">
    <location>
        <begin position="566"/>
        <end position="587"/>
    </location>
</feature>
<keyword evidence="5" id="KW-0812">Transmembrane</keyword>